<dbReference type="AlphaFoldDB" id="A0ABD0L1Y5"/>
<comment type="caution">
    <text evidence="3">The sequence shown here is derived from an EMBL/GenBank/DDBJ whole genome shotgun (WGS) entry which is preliminary data.</text>
</comment>
<organism evidence="3 4">
    <name type="scientific">Batillaria attramentaria</name>
    <dbReference type="NCBI Taxonomy" id="370345"/>
    <lineage>
        <taxon>Eukaryota</taxon>
        <taxon>Metazoa</taxon>
        <taxon>Spiralia</taxon>
        <taxon>Lophotrochozoa</taxon>
        <taxon>Mollusca</taxon>
        <taxon>Gastropoda</taxon>
        <taxon>Caenogastropoda</taxon>
        <taxon>Sorbeoconcha</taxon>
        <taxon>Cerithioidea</taxon>
        <taxon>Batillariidae</taxon>
        <taxon>Batillaria</taxon>
    </lineage>
</organism>
<proteinExistence type="predicted"/>
<reference evidence="3" key="3">
    <citation type="submission" date="2023-01" db="EMBL/GenBank/DDBJ databases">
        <authorList>
            <person name="Patra A."/>
        </authorList>
    </citation>
    <scope>NUCLEOTIDE SEQUENCE</scope>
    <source>
        <strain evidence="3">Wonlab-2016</strain>
        <tissue evidence="3">Foot muscle</tissue>
    </source>
</reference>
<dbReference type="EMBL" id="JACVVK020000095">
    <property type="protein sequence ID" value="KAK7493251.1"/>
    <property type="molecule type" value="Genomic_DNA"/>
</dbReference>
<evidence type="ECO:0000313" key="3">
    <source>
        <dbReference type="EMBL" id="KAK7493251.1"/>
    </source>
</evidence>
<reference evidence="3 4" key="2">
    <citation type="journal article" date="2023" name="Sci. Data">
        <title>Genome assembly of the Korean intertidal mud-creeper Batillaria attramentaria.</title>
        <authorList>
            <person name="Patra A.K."/>
            <person name="Ho P.T."/>
            <person name="Jun S."/>
            <person name="Lee S.J."/>
            <person name="Kim Y."/>
            <person name="Won Y.J."/>
        </authorList>
    </citation>
    <scope>NUCLEOTIDE SEQUENCE [LARGE SCALE GENOMIC DNA]</scope>
    <source>
        <strain evidence="3">Wonlab-2016</strain>
    </source>
</reference>
<evidence type="ECO:0000313" key="4">
    <source>
        <dbReference type="Proteomes" id="UP001519460"/>
    </source>
</evidence>
<name>A0ABD0L1Y5_9CAEN</name>
<feature type="region of interest" description="Disordered" evidence="1">
    <location>
        <begin position="1"/>
        <end position="43"/>
    </location>
</feature>
<sequence length="87" mass="9192">MALPQDALNLQSGGVKADRGADRTNILPASSTRHRDRGPVRADGLFIDGSGGLRRCRVSETGEVQDQMLVFEPADSLGQSGSPELSV</sequence>
<accession>A0ABD0L1Y5</accession>
<keyword evidence="4" id="KW-1185">Reference proteome</keyword>
<dbReference type="Proteomes" id="UP001519460">
    <property type="component" value="Unassembled WGS sequence"/>
</dbReference>
<evidence type="ECO:0000256" key="1">
    <source>
        <dbReference type="SAM" id="MobiDB-lite"/>
    </source>
</evidence>
<gene>
    <name evidence="3" type="ORF">BaRGS_00015588</name>
    <name evidence="2" type="ORF">BaRGS_00034001</name>
</gene>
<reference evidence="3" key="1">
    <citation type="submission" date="2020-09" db="EMBL/GenBank/DDBJ databases">
        <authorList>
            <person name="Won Y."/>
        </authorList>
    </citation>
    <scope>NUCLEOTIDE SEQUENCE</scope>
    <source>
        <strain evidence="3">Wonlab-2016</strain>
        <tissue evidence="3">Foot muscle</tissue>
    </source>
</reference>
<evidence type="ECO:0000313" key="2">
    <source>
        <dbReference type="EMBL" id="KAK7474769.1"/>
    </source>
</evidence>
<protein>
    <submittedName>
        <fullName evidence="3">Uncharacterized protein</fullName>
    </submittedName>
</protein>
<dbReference type="EMBL" id="JACVVK020000426">
    <property type="protein sequence ID" value="KAK7474769.1"/>
    <property type="molecule type" value="Genomic_DNA"/>
</dbReference>